<keyword evidence="1" id="KW-0472">Membrane</keyword>
<feature type="transmembrane region" description="Helical" evidence="1">
    <location>
        <begin position="38"/>
        <end position="56"/>
    </location>
</feature>
<accession>A0A142KA41</accession>
<protein>
    <submittedName>
        <fullName evidence="2">Uncharacterized protein</fullName>
    </submittedName>
</protein>
<keyword evidence="1" id="KW-1133">Transmembrane helix</keyword>
<proteinExistence type="predicted"/>
<reference evidence="2" key="1">
    <citation type="submission" date="2018-02" db="EMBL/GenBank/DDBJ databases">
        <authorList>
            <person name="Arnold Z.M."/>
            <person name="Basina A."/>
            <person name="Iyer A.M."/>
            <person name="Stoner T.H."/>
            <person name="Kasturiarachi N.S."/>
            <person name="Pressimone C.A."/>
            <person name="Schiebel J.G."/>
            <person name="Furbee E.C."/>
            <person name="Grubb S.R."/>
            <person name="Warner M.H."/>
            <person name="Montgomery M.T."/>
            <person name="Garlena R.A."/>
            <person name="Russell D.A."/>
            <person name="Pope W.H."/>
            <person name="Jacobs-Sera D."/>
            <person name="Hendrix R.W."/>
            <person name="Hatfull G.F."/>
        </authorList>
    </citation>
    <scope>NUCLEOTIDE SEQUENCE</scope>
</reference>
<evidence type="ECO:0000313" key="3">
    <source>
        <dbReference type="Proteomes" id="UP000204094"/>
    </source>
</evidence>
<evidence type="ECO:0000313" key="2">
    <source>
        <dbReference type="EMBL" id="AMS02974.1"/>
    </source>
</evidence>
<gene>
    <name evidence="2" type="primary">53</name>
    <name evidence="2" type="ORF">SEA_SCHNABELTIER_53</name>
</gene>
<name>A0A142KA41_9CAUD</name>
<dbReference type="Proteomes" id="UP000204094">
    <property type="component" value="Segment"/>
</dbReference>
<dbReference type="GeneID" id="29124583"/>
<evidence type="ECO:0000256" key="1">
    <source>
        <dbReference type="SAM" id="Phobius"/>
    </source>
</evidence>
<keyword evidence="1" id="KW-0812">Transmembrane</keyword>
<keyword evidence="3" id="KW-1185">Reference proteome</keyword>
<feature type="transmembrane region" description="Helical" evidence="1">
    <location>
        <begin position="12"/>
        <end position="32"/>
    </location>
</feature>
<organism evidence="2 3">
    <name type="scientific">Gordonia phage Schnabeltier</name>
    <dbReference type="NCBI Taxonomy" id="1821561"/>
    <lineage>
        <taxon>Viruses</taxon>
        <taxon>Duplodnaviria</taxon>
        <taxon>Heunggongvirae</taxon>
        <taxon>Uroviricota</taxon>
        <taxon>Caudoviricetes</taxon>
        <taxon>Schnabeltiervirus</taxon>
        <taxon>Schnabeltiervirus schnabeltier</taxon>
    </lineage>
</organism>
<dbReference type="KEGG" id="vg:29124583"/>
<sequence>MRTSKTPISPRQYWAVQVANLAAAAVNAVLLIVAHTPISLIGLVNVACMAGYFLMFTPRKDR</sequence>
<dbReference type="EMBL" id="KU963252">
    <property type="protein sequence ID" value="AMS02974.1"/>
    <property type="molecule type" value="Genomic_DNA"/>
</dbReference>
<dbReference type="RefSeq" id="YP_009303436.1">
    <property type="nucleotide sequence ID" value="NC_031255.2"/>
</dbReference>